<evidence type="ECO:0000313" key="8">
    <source>
        <dbReference type="Proteomes" id="UP001500483"/>
    </source>
</evidence>
<keyword evidence="3" id="KW-0067">ATP-binding</keyword>
<dbReference type="EMBL" id="BAAAYK010000038">
    <property type="protein sequence ID" value="GAA3359349.1"/>
    <property type="molecule type" value="Genomic_DNA"/>
</dbReference>
<evidence type="ECO:0008006" key="9">
    <source>
        <dbReference type="Google" id="ProtNLM"/>
    </source>
</evidence>
<dbReference type="InterPro" id="IPR057798">
    <property type="entry name" value="PH_YqeB"/>
</dbReference>
<dbReference type="Pfam" id="PF23494">
    <property type="entry name" value="bPH_10"/>
    <property type="match status" value="1"/>
</dbReference>
<dbReference type="Gene3D" id="1.20.120.1910">
    <property type="entry name" value="Cysteine-tRNA ligase, C-terminal anti-codon recognition domain"/>
    <property type="match status" value="1"/>
</dbReference>
<keyword evidence="4" id="KW-0812">Transmembrane</keyword>
<dbReference type="RefSeq" id="WP_344927893.1">
    <property type="nucleotide sequence ID" value="NZ_BAAAYK010000038.1"/>
</dbReference>
<dbReference type="SUPFAM" id="SSF47323">
    <property type="entry name" value="Anticodon-binding domain of a subclass of class I aminoacyl-tRNA synthetases"/>
    <property type="match status" value="1"/>
</dbReference>
<evidence type="ECO:0000256" key="4">
    <source>
        <dbReference type="SAM" id="Phobius"/>
    </source>
</evidence>
<comment type="caution">
    <text evidence="7">The sequence shown here is derived from an EMBL/GenBank/DDBJ whole genome shotgun (WGS) entry which is preliminary data.</text>
</comment>
<feature type="domain" description="YqeB PH" evidence="6">
    <location>
        <begin position="17"/>
        <end position="163"/>
    </location>
</feature>
<evidence type="ECO:0000313" key="7">
    <source>
        <dbReference type="EMBL" id="GAA3359349.1"/>
    </source>
</evidence>
<reference evidence="8" key="1">
    <citation type="journal article" date="2019" name="Int. J. Syst. Evol. Microbiol.">
        <title>The Global Catalogue of Microorganisms (GCM) 10K type strain sequencing project: providing services to taxonomists for standard genome sequencing and annotation.</title>
        <authorList>
            <consortium name="The Broad Institute Genomics Platform"/>
            <consortium name="The Broad Institute Genome Sequencing Center for Infectious Disease"/>
            <person name="Wu L."/>
            <person name="Ma J."/>
        </authorList>
    </citation>
    <scope>NUCLEOTIDE SEQUENCE [LARGE SCALE GENOMIC DNA]</scope>
    <source>
        <strain evidence="8">JCM 9687</strain>
    </source>
</reference>
<dbReference type="InterPro" id="IPR009080">
    <property type="entry name" value="tRNAsynth_Ia_anticodon-bd"/>
</dbReference>
<protein>
    <recommendedName>
        <fullName evidence="9">DUF308 domain-containing protein</fullName>
    </recommendedName>
</protein>
<keyword evidence="1" id="KW-0436">Ligase</keyword>
<keyword evidence="8" id="KW-1185">Reference proteome</keyword>
<evidence type="ECO:0000259" key="6">
    <source>
        <dbReference type="Pfam" id="PF23494"/>
    </source>
</evidence>
<keyword evidence="2" id="KW-0547">Nucleotide-binding</keyword>
<organism evidence="7 8">
    <name type="scientific">Saccharopolyspora gregorii</name>
    <dbReference type="NCBI Taxonomy" id="33914"/>
    <lineage>
        <taxon>Bacteria</taxon>
        <taxon>Bacillati</taxon>
        <taxon>Actinomycetota</taxon>
        <taxon>Actinomycetes</taxon>
        <taxon>Pseudonocardiales</taxon>
        <taxon>Pseudonocardiaceae</taxon>
        <taxon>Saccharopolyspora</taxon>
    </lineage>
</organism>
<sequence>MTSYSPPVPGKVAVAVEPAWLRYGSAIGLPVVGGALGWLLALAADWIAGLPWAPFQGVFELVSSLPQPHGTLGVAGLGVLAGLGFLSLMIGDRLRVSVSAEQIELRRGLRDVSTVPGSCVSAALLDHGALVLLDAAGDEPARARTDITAGALRTAFRAHGYRWLDADPHAGEFELWVPDTPEVGPRADALLRARAHARKKGHHAETDKLRDALVRAGYLVRDEKKQQYWRKRPQRDED</sequence>
<feature type="transmembrane region" description="Helical" evidence="4">
    <location>
        <begin position="27"/>
        <end position="49"/>
    </location>
</feature>
<evidence type="ECO:0000259" key="5">
    <source>
        <dbReference type="Pfam" id="PF23493"/>
    </source>
</evidence>
<keyword evidence="4" id="KW-1133">Transmembrane helix</keyword>
<feature type="transmembrane region" description="Helical" evidence="4">
    <location>
        <begin position="69"/>
        <end position="90"/>
    </location>
</feature>
<gene>
    <name evidence="7" type="ORF">GCM10020366_35000</name>
</gene>
<dbReference type="InterPro" id="IPR056411">
    <property type="entry name" value="CysS_C"/>
</dbReference>
<evidence type="ECO:0000256" key="1">
    <source>
        <dbReference type="ARBA" id="ARBA00022598"/>
    </source>
</evidence>
<feature type="domain" description="Cysteinyl-tRNA ligase anticodon binding" evidence="5">
    <location>
        <begin position="180"/>
        <end position="230"/>
    </location>
</feature>
<dbReference type="Pfam" id="PF23493">
    <property type="entry name" value="CysS_C"/>
    <property type="match status" value="1"/>
</dbReference>
<proteinExistence type="predicted"/>
<dbReference type="Proteomes" id="UP001500483">
    <property type="component" value="Unassembled WGS sequence"/>
</dbReference>
<keyword evidence="4" id="KW-0472">Membrane</keyword>
<evidence type="ECO:0000256" key="2">
    <source>
        <dbReference type="ARBA" id="ARBA00022741"/>
    </source>
</evidence>
<evidence type="ECO:0000256" key="3">
    <source>
        <dbReference type="ARBA" id="ARBA00022840"/>
    </source>
</evidence>
<accession>A0ABP6RQI2</accession>
<name>A0ABP6RQI2_9PSEU</name>